<evidence type="ECO:0000256" key="1">
    <source>
        <dbReference type="SAM" id="Phobius"/>
    </source>
</evidence>
<dbReference type="EMBL" id="JAKCXM010000799">
    <property type="protein sequence ID" value="KAJ0391889.1"/>
    <property type="molecule type" value="Genomic_DNA"/>
</dbReference>
<reference evidence="2" key="1">
    <citation type="submission" date="2021-12" db="EMBL/GenBank/DDBJ databases">
        <title>Prjna785345.</title>
        <authorList>
            <person name="Rujirawat T."/>
            <person name="Krajaejun T."/>
        </authorList>
    </citation>
    <scope>NUCLEOTIDE SEQUENCE</scope>
    <source>
        <strain evidence="2">Pi057C3</strain>
    </source>
</reference>
<proteinExistence type="predicted"/>
<keyword evidence="1" id="KW-0472">Membrane</keyword>
<keyword evidence="1" id="KW-1133">Transmembrane helix</keyword>
<keyword evidence="3" id="KW-1185">Reference proteome</keyword>
<keyword evidence="1" id="KW-0812">Transmembrane</keyword>
<organism evidence="2 3">
    <name type="scientific">Pythium insidiosum</name>
    <name type="common">Pythiosis disease agent</name>
    <dbReference type="NCBI Taxonomy" id="114742"/>
    <lineage>
        <taxon>Eukaryota</taxon>
        <taxon>Sar</taxon>
        <taxon>Stramenopiles</taxon>
        <taxon>Oomycota</taxon>
        <taxon>Peronosporomycetes</taxon>
        <taxon>Pythiales</taxon>
        <taxon>Pythiaceae</taxon>
        <taxon>Pythium</taxon>
    </lineage>
</organism>
<feature type="transmembrane region" description="Helical" evidence="1">
    <location>
        <begin position="12"/>
        <end position="30"/>
    </location>
</feature>
<feature type="transmembrane region" description="Helical" evidence="1">
    <location>
        <begin position="104"/>
        <end position="121"/>
    </location>
</feature>
<accession>A0AAD5Q1L6</accession>
<comment type="caution">
    <text evidence="2">The sequence shown here is derived from an EMBL/GenBank/DDBJ whole genome shotgun (WGS) entry which is preliminary data.</text>
</comment>
<dbReference type="Proteomes" id="UP001209570">
    <property type="component" value="Unassembled WGS sequence"/>
</dbReference>
<dbReference type="AlphaFoldDB" id="A0AAD5Q1L6"/>
<sequence>MLKLLCGTYNFWFLSLMNVVFMTSLCMLWLDVRILVVPMSWWEYQNAVLTDANLRNMRQVVVVSVVNIFIVGFIFFAVTLQIMPDMREALVFDGARRSVAVHEVTAHSVVTLIILLLRLAYRYRATLKNKDAKDNIIQCISYVCKVKPRRVIESPSLADRVKALAKRNSSRHRAFLEFRVGSRRLAWRVVPMLMSRMVITSVWTLRLLWRVWRRHDADELIMIHGDVEYNYTSSVRLHHREQGRAAVSVLSGLSNASGLSWQADIEDAEHSPLHTTRLATRAVSPHRQAEPQRCAK</sequence>
<evidence type="ECO:0000313" key="3">
    <source>
        <dbReference type="Proteomes" id="UP001209570"/>
    </source>
</evidence>
<feature type="transmembrane region" description="Helical" evidence="1">
    <location>
        <begin position="60"/>
        <end position="84"/>
    </location>
</feature>
<protein>
    <recommendedName>
        <fullName evidence="4">Transmembrane protein</fullName>
    </recommendedName>
</protein>
<evidence type="ECO:0008006" key="4">
    <source>
        <dbReference type="Google" id="ProtNLM"/>
    </source>
</evidence>
<evidence type="ECO:0000313" key="2">
    <source>
        <dbReference type="EMBL" id="KAJ0391889.1"/>
    </source>
</evidence>
<gene>
    <name evidence="2" type="ORF">P43SY_010587</name>
</gene>
<name>A0AAD5Q1L6_PYTIN</name>